<sequence>MYNSSFDLNMALLCSECSSPAGLLGGELEEEQEELLLPTVSSDSASSSLSRCLIPNRHCIPVAHPPFLHPSSSLPPPSIWLLSTPPLSEAGGLSVDAHWSHTCHSRPPQVTQARSMKLDCGDGSVRVDPPASG</sequence>
<comment type="caution">
    <text evidence="1">The sequence shown here is derived from an EMBL/GenBank/DDBJ whole genome shotgun (WGS) entry which is preliminary data.</text>
</comment>
<keyword evidence="2" id="KW-1185">Reference proteome</keyword>
<proteinExistence type="predicted"/>
<organism evidence="1 2">
    <name type="scientific">Liparis tanakae</name>
    <name type="common">Tanaka's snailfish</name>
    <dbReference type="NCBI Taxonomy" id="230148"/>
    <lineage>
        <taxon>Eukaryota</taxon>
        <taxon>Metazoa</taxon>
        <taxon>Chordata</taxon>
        <taxon>Craniata</taxon>
        <taxon>Vertebrata</taxon>
        <taxon>Euteleostomi</taxon>
        <taxon>Actinopterygii</taxon>
        <taxon>Neopterygii</taxon>
        <taxon>Teleostei</taxon>
        <taxon>Neoteleostei</taxon>
        <taxon>Acanthomorphata</taxon>
        <taxon>Eupercaria</taxon>
        <taxon>Perciformes</taxon>
        <taxon>Cottioidei</taxon>
        <taxon>Cottales</taxon>
        <taxon>Liparidae</taxon>
        <taxon>Liparis</taxon>
    </lineage>
</organism>
<accession>A0A4Z2GBG9</accession>
<dbReference type="AlphaFoldDB" id="A0A4Z2GBG9"/>
<evidence type="ECO:0000313" key="1">
    <source>
        <dbReference type="EMBL" id="TNN50253.1"/>
    </source>
</evidence>
<name>A0A4Z2GBG9_9TELE</name>
<dbReference type="Proteomes" id="UP000314294">
    <property type="component" value="Unassembled WGS sequence"/>
</dbReference>
<evidence type="ECO:0000313" key="2">
    <source>
        <dbReference type="Proteomes" id="UP000314294"/>
    </source>
</evidence>
<gene>
    <name evidence="1" type="ORF">EYF80_039538</name>
</gene>
<reference evidence="1 2" key="1">
    <citation type="submission" date="2019-03" db="EMBL/GenBank/DDBJ databases">
        <title>First draft genome of Liparis tanakae, snailfish: a comprehensive survey of snailfish specific genes.</title>
        <authorList>
            <person name="Kim W."/>
            <person name="Song I."/>
            <person name="Jeong J.-H."/>
            <person name="Kim D."/>
            <person name="Kim S."/>
            <person name="Ryu S."/>
            <person name="Song J.Y."/>
            <person name="Lee S.K."/>
        </authorList>
    </citation>
    <scope>NUCLEOTIDE SEQUENCE [LARGE SCALE GENOMIC DNA]</scope>
    <source>
        <tissue evidence="1">Muscle</tissue>
    </source>
</reference>
<dbReference type="EMBL" id="SRLO01000625">
    <property type="protein sequence ID" value="TNN50253.1"/>
    <property type="molecule type" value="Genomic_DNA"/>
</dbReference>
<protein>
    <submittedName>
        <fullName evidence="1">Uncharacterized protein</fullName>
    </submittedName>
</protein>